<dbReference type="GO" id="GO:0016987">
    <property type="term" value="F:sigma factor activity"/>
    <property type="evidence" value="ECO:0007669"/>
    <property type="project" value="UniProtKB-KW"/>
</dbReference>
<evidence type="ECO:0000256" key="4">
    <source>
        <dbReference type="ARBA" id="ARBA00023125"/>
    </source>
</evidence>
<dbReference type="InterPro" id="IPR007627">
    <property type="entry name" value="RNA_pol_sigma70_r2"/>
</dbReference>
<dbReference type="InterPro" id="IPR007630">
    <property type="entry name" value="RNA_pol_sigma70_r4"/>
</dbReference>
<feature type="region of interest" description="Disordered" evidence="6">
    <location>
        <begin position="40"/>
        <end position="61"/>
    </location>
</feature>
<dbReference type="Pfam" id="PF04542">
    <property type="entry name" value="Sigma70_r2"/>
    <property type="match status" value="1"/>
</dbReference>
<keyword evidence="5" id="KW-0804">Transcription</keyword>
<dbReference type="InterPro" id="IPR050813">
    <property type="entry name" value="Sigma-70_Factor"/>
</dbReference>
<keyword evidence="3" id="KW-0731">Sigma factor</keyword>
<proteinExistence type="inferred from homology"/>
<keyword evidence="4" id="KW-0238">DNA-binding</keyword>
<evidence type="ECO:0000256" key="2">
    <source>
        <dbReference type="ARBA" id="ARBA00023015"/>
    </source>
</evidence>
<protein>
    <submittedName>
        <fullName evidence="8">RNA polymerase sigma factor RpoH</fullName>
    </submittedName>
</protein>
<keyword evidence="2" id="KW-0805">Transcription regulation</keyword>
<comment type="similarity">
    <text evidence="1">Belongs to the sigma-70 factor family.</text>
</comment>
<sequence length="359" mass="41161">MTLRQYRPSFTSNFRQWPAIGDFAHATIIVMVTKVDKRQKKPVRKEKEAGRELPDGAKTDIAAPTGYESAEKGLALADPFQLYISQIRQYPPLSREEERELAILYKKTGDREAVFRLVTSHLMLVVKLAFEFRSQFQNMLDLIQEGNYGLMRAVEKFDPFKGTRLSTYSSYWIRAYMMKFLLDNWRLVKVGTTNIRRKLLYRLKEIESKLGEGGVAPTAKLLAEHFGASEDDVIEVQKSLGAADKSIHQTVSDDSTREVAEVLPGKEHDYAGEIEEREVLEKFREAVERFKVGLKPSDLTLIESRILSDEPLTLQQIGDRHGITREAVRQAEGRLMKRLKKYLSKELSDIGEIDTVMDR</sequence>
<dbReference type="SUPFAM" id="SSF88946">
    <property type="entry name" value="Sigma2 domain of RNA polymerase sigma factors"/>
    <property type="match status" value="1"/>
</dbReference>
<evidence type="ECO:0000256" key="1">
    <source>
        <dbReference type="ARBA" id="ARBA00007788"/>
    </source>
</evidence>
<feature type="domain" description="RNA polymerase sigma-70" evidence="7">
    <location>
        <begin position="313"/>
        <end position="339"/>
    </location>
</feature>
<dbReference type="InterPro" id="IPR014284">
    <property type="entry name" value="RNA_pol_sigma-70_dom"/>
</dbReference>
<feature type="compositionally biased region" description="Basic and acidic residues" evidence="6">
    <location>
        <begin position="45"/>
        <end position="58"/>
    </location>
</feature>
<evidence type="ECO:0000259" key="7">
    <source>
        <dbReference type="PROSITE" id="PS00716"/>
    </source>
</evidence>
<accession>A0A3B1BVA4</accession>
<evidence type="ECO:0000256" key="3">
    <source>
        <dbReference type="ARBA" id="ARBA00023082"/>
    </source>
</evidence>
<dbReference type="InterPro" id="IPR000943">
    <property type="entry name" value="RNA_pol_sigma70"/>
</dbReference>
<dbReference type="SUPFAM" id="SSF88659">
    <property type="entry name" value="Sigma3 and sigma4 domains of RNA polymerase sigma factors"/>
    <property type="match status" value="1"/>
</dbReference>
<evidence type="ECO:0000256" key="5">
    <source>
        <dbReference type="ARBA" id="ARBA00023163"/>
    </source>
</evidence>
<dbReference type="GO" id="GO:0003677">
    <property type="term" value="F:DNA binding"/>
    <property type="evidence" value="ECO:0007669"/>
    <property type="project" value="UniProtKB-KW"/>
</dbReference>
<name>A0A3B1BVA4_9ZZZZ</name>
<dbReference type="Gene3D" id="1.20.120.1810">
    <property type="match status" value="1"/>
</dbReference>
<dbReference type="PRINTS" id="PR00046">
    <property type="entry name" value="SIGMA70FCT"/>
</dbReference>
<dbReference type="PANTHER" id="PTHR30376">
    <property type="entry name" value="SIGMA FACTOR RPOH HEAT SHOCK RELATED"/>
    <property type="match status" value="1"/>
</dbReference>
<dbReference type="InterPro" id="IPR013325">
    <property type="entry name" value="RNA_pol_sigma_r2"/>
</dbReference>
<dbReference type="NCBIfam" id="TIGR02937">
    <property type="entry name" value="sigma70-ECF"/>
    <property type="match status" value="1"/>
</dbReference>
<dbReference type="InterPro" id="IPR009042">
    <property type="entry name" value="RNA_pol_sigma70_r1_2"/>
</dbReference>
<dbReference type="GO" id="GO:0006352">
    <property type="term" value="P:DNA-templated transcription initiation"/>
    <property type="evidence" value="ECO:0007669"/>
    <property type="project" value="InterPro"/>
</dbReference>
<dbReference type="EMBL" id="UOGB01000231">
    <property type="protein sequence ID" value="VAX22236.1"/>
    <property type="molecule type" value="Genomic_DNA"/>
</dbReference>
<evidence type="ECO:0000256" key="6">
    <source>
        <dbReference type="SAM" id="MobiDB-lite"/>
    </source>
</evidence>
<dbReference type="PROSITE" id="PS00716">
    <property type="entry name" value="SIGMA70_2"/>
    <property type="match status" value="1"/>
</dbReference>
<dbReference type="InterPro" id="IPR013324">
    <property type="entry name" value="RNA_pol_sigma_r3/r4-like"/>
</dbReference>
<dbReference type="Gene3D" id="1.20.140.160">
    <property type="match status" value="1"/>
</dbReference>
<evidence type="ECO:0000313" key="8">
    <source>
        <dbReference type="EMBL" id="VAX22236.1"/>
    </source>
</evidence>
<dbReference type="Pfam" id="PF04545">
    <property type="entry name" value="Sigma70_r4"/>
    <property type="match status" value="1"/>
</dbReference>
<dbReference type="PANTHER" id="PTHR30376:SF3">
    <property type="entry name" value="RNA POLYMERASE SIGMA FACTOR RPOH"/>
    <property type="match status" value="1"/>
</dbReference>
<reference evidence="8" key="1">
    <citation type="submission" date="2018-06" db="EMBL/GenBank/DDBJ databases">
        <authorList>
            <person name="Zhirakovskaya E."/>
        </authorList>
    </citation>
    <scope>NUCLEOTIDE SEQUENCE</scope>
</reference>
<dbReference type="Pfam" id="PF00140">
    <property type="entry name" value="Sigma70_r1_2"/>
    <property type="match status" value="1"/>
</dbReference>
<organism evidence="8">
    <name type="scientific">hydrothermal vent metagenome</name>
    <dbReference type="NCBI Taxonomy" id="652676"/>
    <lineage>
        <taxon>unclassified sequences</taxon>
        <taxon>metagenomes</taxon>
        <taxon>ecological metagenomes</taxon>
    </lineage>
</organism>
<gene>
    <name evidence="8" type="ORF">MNBD_NITROSPINAE03-1268</name>
</gene>
<dbReference type="AlphaFoldDB" id="A0A3B1BVA4"/>